<dbReference type="AlphaFoldDB" id="A0A2T1DJN5"/>
<dbReference type="EMBL" id="PVWG01000005">
    <property type="protein sequence ID" value="PSB20700.1"/>
    <property type="molecule type" value="Genomic_DNA"/>
</dbReference>
<protein>
    <recommendedName>
        <fullName evidence="1">Transcription factor zinc-finger domain-containing protein</fullName>
    </recommendedName>
</protein>
<dbReference type="RefSeq" id="WP_073070168.1">
    <property type="nucleotide sequence ID" value="NZ_MPPI01000005.1"/>
</dbReference>
<reference evidence="2 3" key="2">
    <citation type="submission" date="2018-03" db="EMBL/GenBank/DDBJ databases">
        <title>The ancient ancestry and fast evolution of plastids.</title>
        <authorList>
            <person name="Moore K.R."/>
            <person name="Magnabosco C."/>
            <person name="Momper L."/>
            <person name="Gold D.A."/>
            <person name="Bosak T."/>
            <person name="Fournier G.P."/>
        </authorList>
    </citation>
    <scope>NUCLEOTIDE SEQUENCE [LARGE SCALE GENOMIC DNA]</scope>
    <source>
        <strain evidence="2 3">ULC007</strain>
    </source>
</reference>
<keyword evidence="3" id="KW-1185">Reference proteome</keyword>
<accession>A0A2T1DJN5</accession>
<reference evidence="2 3" key="1">
    <citation type="submission" date="2018-02" db="EMBL/GenBank/DDBJ databases">
        <authorList>
            <person name="Cohen D.B."/>
            <person name="Kent A.D."/>
        </authorList>
    </citation>
    <scope>NUCLEOTIDE SEQUENCE [LARGE SCALE GENOMIC DNA]</scope>
    <source>
        <strain evidence="2 3">ULC007</strain>
    </source>
</reference>
<feature type="domain" description="Transcription factor zinc-finger" evidence="1">
    <location>
        <begin position="75"/>
        <end position="114"/>
    </location>
</feature>
<gene>
    <name evidence="2" type="ORF">C7B65_07335</name>
</gene>
<organism evidence="2 3">
    <name type="scientific">Phormidesmis priestleyi ULC007</name>
    <dbReference type="NCBI Taxonomy" id="1920490"/>
    <lineage>
        <taxon>Bacteria</taxon>
        <taxon>Bacillati</taxon>
        <taxon>Cyanobacteriota</taxon>
        <taxon>Cyanophyceae</taxon>
        <taxon>Leptolyngbyales</taxon>
        <taxon>Leptolyngbyaceae</taxon>
        <taxon>Phormidesmis</taxon>
    </lineage>
</organism>
<comment type="caution">
    <text evidence="2">The sequence shown here is derived from an EMBL/GenBank/DDBJ whole genome shotgun (WGS) entry which is preliminary data.</text>
</comment>
<dbReference type="Pfam" id="PF13453">
    <property type="entry name" value="Zn_ribbon_TFIIB"/>
    <property type="match status" value="1"/>
</dbReference>
<dbReference type="Proteomes" id="UP000238634">
    <property type="component" value="Unassembled WGS sequence"/>
</dbReference>
<evidence type="ECO:0000313" key="3">
    <source>
        <dbReference type="Proteomes" id="UP000238634"/>
    </source>
</evidence>
<proteinExistence type="predicted"/>
<dbReference type="InterPro" id="IPR027392">
    <property type="entry name" value="TF_Znf"/>
</dbReference>
<name>A0A2T1DJN5_9CYAN</name>
<evidence type="ECO:0000313" key="2">
    <source>
        <dbReference type="EMBL" id="PSB20700.1"/>
    </source>
</evidence>
<dbReference type="OrthoDB" id="9814037at2"/>
<evidence type="ECO:0000259" key="1">
    <source>
        <dbReference type="Pfam" id="PF13453"/>
    </source>
</evidence>
<sequence length="205" mass="23312">MQCPKDRKIALVEGVLAEQLNVKACPDCKGTWIPSEDYQTWQRQRSHPTTAAELVPEILDVEFVQSPFDAKASLCPECRSYLARTKIGMKTPFYVERCPSCGGIWCDRGEWDALEKMGLHTAIEQLFTSEWQSLSREREHFAQEKQATVEKLGEDLASQVFVLAEALEKNPNGDFGVAYLMRRFENIVKAQKAKAIDKPRDLPFV</sequence>
<dbReference type="STRING" id="1920490.GCA_001895925_02751"/>